<evidence type="ECO:0000256" key="1">
    <source>
        <dbReference type="SAM" id="MobiDB-lite"/>
    </source>
</evidence>
<gene>
    <name evidence="4" type="ORF">T12_15754</name>
    <name evidence="3" type="ORF">T12_3678</name>
    <name evidence="2" type="ORF">T12_8598</name>
</gene>
<comment type="caution">
    <text evidence="2">The sequence shown here is derived from an EMBL/GenBank/DDBJ whole genome shotgun (WGS) entry which is preliminary data.</text>
</comment>
<dbReference type="EMBL" id="JYDQ01000200">
    <property type="protein sequence ID" value="KRY11291.1"/>
    <property type="molecule type" value="Genomic_DNA"/>
</dbReference>
<protein>
    <submittedName>
        <fullName evidence="2">Uncharacterized protein</fullName>
    </submittedName>
</protein>
<dbReference type="EMBL" id="JYDQ01000143">
    <property type="protein sequence ID" value="KRY13252.1"/>
    <property type="molecule type" value="Genomic_DNA"/>
</dbReference>
<evidence type="ECO:0000313" key="4">
    <source>
        <dbReference type="EMBL" id="KRY13252.1"/>
    </source>
</evidence>
<sequence>MEILSKNKCTPNASASSKTKSTKVDNISQFLSNRWNAKIDELNQWTCIGRTTYKENIWKQFMTGSPLLEYETKLNC</sequence>
<dbReference type="EMBL" id="JYDQ01000337">
    <property type="protein sequence ID" value="KRY08389.1"/>
    <property type="molecule type" value="Genomic_DNA"/>
</dbReference>
<name>A0A0V0Z750_9BILA</name>
<evidence type="ECO:0000313" key="2">
    <source>
        <dbReference type="EMBL" id="KRY08389.1"/>
    </source>
</evidence>
<feature type="region of interest" description="Disordered" evidence="1">
    <location>
        <begin position="1"/>
        <end position="22"/>
    </location>
</feature>
<dbReference type="AlphaFoldDB" id="A0A0V0Z750"/>
<dbReference type="Proteomes" id="UP000054783">
    <property type="component" value="Unassembled WGS sequence"/>
</dbReference>
<evidence type="ECO:0000313" key="3">
    <source>
        <dbReference type="EMBL" id="KRY11291.1"/>
    </source>
</evidence>
<proteinExistence type="predicted"/>
<keyword evidence="5" id="KW-1185">Reference proteome</keyword>
<organism evidence="2 5">
    <name type="scientific">Trichinella patagoniensis</name>
    <dbReference type="NCBI Taxonomy" id="990121"/>
    <lineage>
        <taxon>Eukaryota</taxon>
        <taxon>Metazoa</taxon>
        <taxon>Ecdysozoa</taxon>
        <taxon>Nematoda</taxon>
        <taxon>Enoplea</taxon>
        <taxon>Dorylaimia</taxon>
        <taxon>Trichinellida</taxon>
        <taxon>Trichinellidae</taxon>
        <taxon>Trichinella</taxon>
    </lineage>
</organism>
<accession>A0A0V0Z750</accession>
<evidence type="ECO:0000313" key="5">
    <source>
        <dbReference type="Proteomes" id="UP000054783"/>
    </source>
</evidence>
<reference evidence="2 5" key="1">
    <citation type="submission" date="2015-01" db="EMBL/GenBank/DDBJ databases">
        <title>Evolution of Trichinella species and genotypes.</title>
        <authorList>
            <person name="Korhonen P.K."/>
            <person name="Edoardo P."/>
            <person name="Giuseppe L.R."/>
            <person name="Gasser R.B."/>
        </authorList>
    </citation>
    <scope>NUCLEOTIDE SEQUENCE [LARGE SCALE GENOMIC DNA]</scope>
    <source>
        <strain evidence="2">ISS2496</strain>
    </source>
</reference>